<dbReference type="Gene3D" id="3.40.50.150">
    <property type="entry name" value="Vaccinia Virus protein VP39"/>
    <property type="match status" value="1"/>
</dbReference>
<dbReference type="PRINTS" id="PR00506">
    <property type="entry name" value="D21N6MTFRASE"/>
</dbReference>
<reference evidence="8 9" key="1">
    <citation type="submission" date="2019-12" db="EMBL/GenBank/DDBJ databases">
        <authorList>
            <person name="Zhao J."/>
        </authorList>
    </citation>
    <scope>NUCLEOTIDE SEQUENCE [LARGE SCALE GENOMIC DNA]</scope>
    <source>
        <strain evidence="8 9">S-15</strain>
    </source>
</reference>
<evidence type="ECO:0000259" key="7">
    <source>
        <dbReference type="Pfam" id="PF01555"/>
    </source>
</evidence>
<dbReference type="EC" id="2.1.1.72" evidence="2"/>
<evidence type="ECO:0000313" key="8">
    <source>
        <dbReference type="EMBL" id="NBG66513.1"/>
    </source>
</evidence>
<accession>A0A6N9NKR5</accession>
<gene>
    <name evidence="8" type="ORF">GQN54_10320</name>
</gene>
<dbReference type="GO" id="GO:0003677">
    <property type="term" value="F:DNA binding"/>
    <property type="evidence" value="ECO:0007669"/>
    <property type="project" value="InterPro"/>
</dbReference>
<dbReference type="PIRSF" id="PIRSF015855">
    <property type="entry name" value="TypeIII_Mtase_mKpnI"/>
    <property type="match status" value="1"/>
</dbReference>
<keyword evidence="3 8" id="KW-0489">Methyltransferase</keyword>
<evidence type="ECO:0000256" key="6">
    <source>
        <dbReference type="ARBA" id="ARBA00047942"/>
    </source>
</evidence>
<evidence type="ECO:0000256" key="2">
    <source>
        <dbReference type="ARBA" id="ARBA00011900"/>
    </source>
</evidence>
<name>A0A6N9NKR5_9FLAO</name>
<dbReference type="SUPFAM" id="SSF53335">
    <property type="entry name" value="S-adenosyl-L-methionine-dependent methyltransferases"/>
    <property type="match status" value="1"/>
</dbReference>
<comment type="similarity">
    <text evidence="1">Belongs to the N(4)/N(6)-methyltransferase family.</text>
</comment>
<keyword evidence="4 8" id="KW-0808">Transferase</keyword>
<dbReference type="InterPro" id="IPR029063">
    <property type="entry name" value="SAM-dependent_MTases_sf"/>
</dbReference>
<dbReference type="InterPro" id="IPR002295">
    <property type="entry name" value="N4/N6-MTase_EcoPI_Mod-like"/>
</dbReference>
<evidence type="ECO:0000256" key="1">
    <source>
        <dbReference type="ARBA" id="ARBA00006594"/>
    </source>
</evidence>
<keyword evidence="5" id="KW-0949">S-adenosyl-L-methionine</keyword>
<feature type="domain" description="DNA methylase N-4/N-6" evidence="7">
    <location>
        <begin position="92"/>
        <end position="387"/>
    </location>
</feature>
<organism evidence="8 9">
    <name type="scientific">Acidiluteibacter ferrifornacis</name>
    <dbReference type="NCBI Taxonomy" id="2692424"/>
    <lineage>
        <taxon>Bacteria</taxon>
        <taxon>Pseudomonadati</taxon>
        <taxon>Bacteroidota</taxon>
        <taxon>Flavobacteriia</taxon>
        <taxon>Flavobacteriales</taxon>
        <taxon>Cryomorphaceae</taxon>
        <taxon>Acidiluteibacter</taxon>
    </lineage>
</organism>
<evidence type="ECO:0000313" key="9">
    <source>
        <dbReference type="Proteomes" id="UP000470771"/>
    </source>
</evidence>
<dbReference type="GO" id="GO:0009007">
    <property type="term" value="F:site-specific DNA-methyltransferase (adenine-specific) activity"/>
    <property type="evidence" value="ECO:0007669"/>
    <property type="project" value="UniProtKB-EC"/>
</dbReference>
<evidence type="ECO:0000256" key="3">
    <source>
        <dbReference type="ARBA" id="ARBA00022603"/>
    </source>
</evidence>
<dbReference type="InterPro" id="IPR002052">
    <property type="entry name" value="DNA_methylase_N6_adenine_CS"/>
</dbReference>
<proteinExistence type="inferred from homology"/>
<dbReference type="GO" id="GO:0008170">
    <property type="term" value="F:N-methyltransferase activity"/>
    <property type="evidence" value="ECO:0007669"/>
    <property type="project" value="InterPro"/>
</dbReference>
<dbReference type="EMBL" id="WWNE01000007">
    <property type="protein sequence ID" value="NBG66513.1"/>
    <property type="molecule type" value="Genomic_DNA"/>
</dbReference>
<dbReference type="Proteomes" id="UP000470771">
    <property type="component" value="Unassembled WGS sequence"/>
</dbReference>
<comment type="catalytic activity">
    <reaction evidence="6">
        <text>a 2'-deoxyadenosine in DNA + S-adenosyl-L-methionine = an N(6)-methyl-2'-deoxyadenosine in DNA + S-adenosyl-L-homocysteine + H(+)</text>
        <dbReference type="Rhea" id="RHEA:15197"/>
        <dbReference type="Rhea" id="RHEA-COMP:12418"/>
        <dbReference type="Rhea" id="RHEA-COMP:12419"/>
        <dbReference type="ChEBI" id="CHEBI:15378"/>
        <dbReference type="ChEBI" id="CHEBI:57856"/>
        <dbReference type="ChEBI" id="CHEBI:59789"/>
        <dbReference type="ChEBI" id="CHEBI:90615"/>
        <dbReference type="ChEBI" id="CHEBI:90616"/>
        <dbReference type="EC" id="2.1.1.72"/>
    </reaction>
</comment>
<dbReference type="RefSeq" id="WP_160633458.1">
    <property type="nucleotide sequence ID" value="NZ_WWNE01000007.1"/>
</dbReference>
<dbReference type="GO" id="GO:0032259">
    <property type="term" value="P:methylation"/>
    <property type="evidence" value="ECO:0007669"/>
    <property type="project" value="UniProtKB-KW"/>
</dbReference>
<comment type="caution">
    <text evidence="8">The sequence shown here is derived from an EMBL/GenBank/DDBJ whole genome shotgun (WGS) entry which is preliminary data.</text>
</comment>
<keyword evidence="9" id="KW-1185">Reference proteome</keyword>
<dbReference type="InterPro" id="IPR002941">
    <property type="entry name" value="DNA_methylase_N4/N6"/>
</dbReference>
<evidence type="ECO:0000256" key="4">
    <source>
        <dbReference type="ARBA" id="ARBA00022679"/>
    </source>
</evidence>
<sequence>MKDSLIEKIKHADSFTDDEKKALIQRLEVASKSGLIYEAKEEAIEKKLASKKPDLKEIKKRKVGTTGIAHRLIEGDNLHGLTCLKNKNESFDIIYIDPPYNTGNKDFKYNDHYVDLDDDYRHSKWISFMAKRLEIAHQLLKNDGAIFISIDDAEHARLKLLCDEIFGSQNFVANLVRKNKSGSGHDSKQIAVEYDYVLCYAKQIENLTFSKEDAGAENDPKYKHKDEHIKHRGKFYLRDLDYKGSYSPSLDYAITAPDGTEMWSGGALGKPNTWRWGKEKFQWGIENDYIVFKKQKDKWKVYIKQYQFVDNKNKKRQRLIPHRALIEFSNSTGSSELKNILNQDIFSYPKPTALIEFVLDLFAHKKSLHLLDFFAGSGTSLHATMLKNKADGGQRQCTLITNNENKICEEVTYQRGKKVIEGYKNKNGKSIKGLENNILQYYIASFKA</sequence>
<dbReference type="AlphaFoldDB" id="A0A6N9NKR5"/>
<dbReference type="PROSITE" id="PS00092">
    <property type="entry name" value="N6_MTASE"/>
    <property type="match status" value="1"/>
</dbReference>
<protein>
    <recommendedName>
        <fullName evidence="2">site-specific DNA-methyltransferase (adenine-specific)</fullName>
        <ecNumber evidence="2">2.1.1.72</ecNumber>
    </recommendedName>
</protein>
<evidence type="ECO:0000256" key="5">
    <source>
        <dbReference type="ARBA" id="ARBA00022691"/>
    </source>
</evidence>
<dbReference type="Pfam" id="PF01555">
    <property type="entry name" value="N6_N4_Mtase"/>
    <property type="match status" value="1"/>
</dbReference>